<dbReference type="SMART" id="SM00948">
    <property type="entry name" value="Proteasome_A_N"/>
    <property type="match status" value="1"/>
</dbReference>
<dbReference type="InterPro" id="IPR029055">
    <property type="entry name" value="Ntn_hydrolases_N"/>
</dbReference>
<dbReference type="PROSITE" id="PS51475">
    <property type="entry name" value="PROTEASOME_ALPHA_2"/>
    <property type="match status" value="1"/>
</dbReference>
<feature type="non-terminal residue" evidence="8">
    <location>
        <position position="1"/>
    </location>
</feature>
<feature type="transmembrane region" description="Helical" evidence="6">
    <location>
        <begin position="12"/>
        <end position="31"/>
    </location>
</feature>
<organism evidence="8 9">
    <name type="scientific">Cryptosporidium parvum (strain Iowa II)</name>
    <dbReference type="NCBI Taxonomy" id="353152"/>
    <lineage>
        <taxon>Eukaryota</taxon>
        <taxon>Sar</taxon>
        <taxon>Alveolata</taxon>
        <taxon>Apicomplexa</taxon>
        <taxon>Conoidasida</taxon>
        <taxon>Coccidia</taxon>
        <taxon>Eucoccidiorida</taxon>
        <taxon>Eimeriorina</taxon>
        <taxon>Cryptosporidiidae</taxon>
        <taxon>Cryptosporidium</taxon>
    </lineage>
</organism>
<dbReference type="STRING" id="353152.Q5CTQ7"/>
<keyword evidence="9" id="KW-1185">Reference proteome</keyword>
<evidence type="ECO:0000256" key="6">
    <source>
        <dbReference type="SAM" id="Phobius"/>
    </source>
</evidence>
<keyword evidence="2 4" id="KW-0647">Proteasome</keyword>
<name>Q5CTQ7_CRYPI</name>
<evidence type="ECO:0000259" key="7">
    <source>
        <dbReference type="PROSITE" id="PS00388"/>
    </source>
</evidence>
<keyword evidence="1 5" id="KW-0963">Cytoplasm</keyword>
<dbReference type="OrthoDB" id="431557at2759"/>
<evidence type="ECO:0000256" key="4">
    <source>
        <dbReference type="PROSITE-ProRule" id="PRU00808"/>
    </source>
</evidence>
<comment type="subunit">
    <text evidence="5">The 26S proteasome consists of a 20S proteasome core and two 19S regulatory subunits.</text>
</comment>
<comment type="subcellular location">
    <subcellularLocation>
        <location evidence="5">Cytoplasm</location>
    </subcellularLocation>
    <subcellularLocation>
        <location evidence="5">Nucleus</location>
    </subcellularLocation>
</comment>
<dbReference type="GO" id="GO:0016787">
    <property type="term" value="F:hydrolase activity"/>
    <property type="evidence" value="ECO:0007669"/>
    <property type="project" value="UniProtKB-KW"/>
</dbReference>
<dbReference type="InterPro" id="IPR023332">
    <property type="entry name" value="Proteasome_alpha-type"/>
</dbReference>
<keyword evidence="8" id="KW-0378">Hydrolase</keyword>
<dbReference type="SUPFAM" id="SSF56235">
    <property type="entry name" value="N-terminal nucleophile aminohydrolases (Ntn hydrolases)"/>
    <property type="match status" value="1"/>
</dbReference>
<keyword evidence="6" id="KW-1133">Transmembrane helix</keyword>
<dbReference type="PROSITE" id="PS00388">
    <property type="entry name" value="PROTEASOME_ALPHA_1"/>
    <property type="match status" value="1"/>
</dbReference>
<dbReference type="InterPro" id="IPR001353">
    <property type="entry name" value="Proteasome_sua/b"/>
</dbReference>
<dbReference type="Pfam" id="PF00227">
    <property type="entry name" value="Proteasome"/>
    <property type="match status" value="1"/>
</dbReference>
<dbReference type="AlphaFoldDB" id="Q5CTQ7"/>
<keyword evidence="3 5" id="KW-0539">Nucleus</keyword>
<dbReference type="GeneID" id="3373675"/>
<dbReference type="Pfam" id="PF10584">
    <property type="entry name" value="Proteasome_A_N"/>
    <property type="match status" value="1"/>
</dbReference>
<evidence type="ECO:0000313" key="8">
    <source>
        <dbReference type="EMBL" id="EAK88913.1"/>
    </source>
</evidence>
<evidence type="ECO:0000256" key="3">
    <source>
        <dbReference type="ARBA" id="ARBA00023242"/>
    </source>
</evidence>
<gene>
    <name evidence="8" type="ORF">cgd2_2050</name>
</gene>
<dbReference type="OMA" id="NTQVYGK"/>
<dbReference type="GO" id="GO:0006511">
    <property type="term" value="P:ubiquitin-dependent protein catabolic process"/>
    <property type="evidence" value="ECO:0007669"/>
    <property type="project" value="InterPro"/>
</dbReference>
<dbReference type="InterPro" id="IPR000426">
    <property type="entry name" value="Proteasome_asu_N"/>
</dbReference>
<dbReference type="Proteomes" id="UP000006726">
    <property type="component" value="Chromosome 2"/>
</dbReference>
<dbReference type="KEGG" id="cpv:cgd2_2050"/>
<dbReference type="FunCoup" id="Q5CTQ7">
    <property type="interactions" value="503"/>
</dbReference>
<dbReference type="GO" id="GO:0005737">
    <property type="term" value="C:cytoplasm"/>
    <property type="evidence" value="ECO:0007669"/>
    <property type="project" value="UniProtKB-SubCell"/>
</dbReference>
<dbReference type="GO" id="GO:0019773">
    <property type="term" value="C:proteasome core complex, alpha-subunit complex"/>
    <property type="evidence" value="ECO:0007669"/>
    <property type="project" value="UniProtKB-UniRule"/>
</dbReference>
<evidence type="ECO:0000256" key="2">
    <source>
        <dbReference type="ARBA" id="ARBA00022942"/>
    </source>
</evidence>
<dbReference type="FunFam" id="3.60.20.10:FF:000016">
    <property type="entry name" value="Proteasome subunit alpha type-6"/>
    <property type="match status" value="1"/>
</dbReference>
<evidence type="ECO:0000256" key="1">
    <source>
        <dbReference type="ARBA" id="ARBA00022490"/>
    </source>
</evidence>
<keyword evidence="6" id="KW-0812">Transmembrane</keyword>
<accession>Q5CTQ7</accession>
<evidence type="ECO:0000313" key="9">
    <source>
        <dbReference type="Proteomes" id="UP000006726"/>
    </source>
</evidence>
<comment type="caution">
    <text evidence="8">The sequence shown here is derived from an EMBL/GenBank/DDBJ whole genome shotgun (WGS) entry which is preliminary data.</text>
</comment>
<dbReference type="RefSeq" id="XP_626412.1">
    <property type="nucleotide sequence ID" value="XM_626412.1"/>
</dbReference>
<protein>
    <recommendedName>
        <fullName evidence="5">Proteasome subunit alpha type</fullName>
    </recommendedName>
</protein>
<dbReference type="CDD" id="cd03749">
    <property type="entry name" value="proteasome_alpha_type_1"/>
    <property type="match status" value="1"/>
</dbReference>
<dbReference type="InterPro" id="IPR035144">
    <property type="entry name" value="Proteasome_alpha1"/>
</dbReference>
<feature type="domain" description="Proteasome alpha-type subunits" evidence="7">
    <location>
        <begin position="35"/>
        <end position="57"/>
    </location>
</feature>
<dbReference type="PANTHER" id="PTHR11599">
    <property type="entry name" value="PROTEASOME SUBUNIT ALPHA/BETA"/>
    <property type="match status" value="1"/>
</dbReference>
<comment type="similarity">
    <text evidence="4 5">Belongs to the peptidase T1A family.</text>
</comment>
<dbReference type="InterPro" id="IPR050115">
    <property type="entry name" value="Proteasome_alpha"/>
</dbReference>
<sequence length="288" mass="32767">YFFCSLLQQFSSCEYILFITLVFLISISIMYRNQYDTDVVTWSPQGRVFQIEYAMEAVKQGTAVVGARNDEIVVLACIKRSTSRLAGYQKKLYKIDNHIGVAVSGITADAKVICNYLRSECLNYSFTYDSPIPLNTLVNRLVLKSQVNTQEYGRRPFGVGLLLAGFDESGPHLFETCPSGNCFEYYSIAIGSRSQASKTYLEKHFKEFANCSKDQLILHTLRALRSSLSSEQEMNQENVDVAILGRNDIYNELLEEEKIKYLQIINQEQPPTIEQINESQETSSMQID</sequence>
<reference evidence="8 9" key="1">
    <citation type="journal article" date="2004" name="Science">
        <title>Complete genome sequence of the apicomplexan, Cryptosporidium parvum.</title>
        <authorList>
            <person name="Abrahamsen M.S."/>
            <person name="Templeton T.J."/>
            <person name="Enomoto S."/>
            <person name="Abrahante J.E."/>
            <person name="Zhu G."/>
            <person name="Lancto C.A."/>
            <person name="Deng M."/>
            <person name="Liu C."/>
            <person name="Widmer G."/>
            <person name="Tzipori S."/>
            <person name="Buck G.A."/>
            <person name="Xu P."/>
            <person name="Bankier A.T."/>
            <person name="Dear P.H."/>
            <person name="Konfortov B.A."/>
            <person name="Spriggs H.F."/>
            <person name="Iyer L."/>
            <person name="Anantharaman V."/>
            <person name="Aravind L."/>
            <person name="Kapur V."/>
        </authorList>
    </citation>
    <scope>NUCLEOTIDE SEQUENCE [LARGE SCALE GENOMIC DNA]</scope>
    <source>
        <strain evidence="9">Iowa II</strain>
    </source>
</reference>
<evidence type="ECO:0000256" key="5">
    <source>
        <dbReference type="RuleBase" id="RU000551"/>
    </source>
</evidence>
<dbReference type="Gene3D" id="3.60.20.10">
    <property type="entry name" value="Glutamine Phosphoribosylpyrophosphate, subunit 1, domain 1"/>
    <property type="match status" value="1"/>
</dbReference>
<dbReference type="GO" id="GO:0005634">
    <property type="term" value="C:nucleus"/>
    <property type="evidence" value="ECO:0007669"/>
    <property type="project" value="UniProtKB-SubCell"/>
</dbReference>
<keyword evidence="6" id="KW-0472">Membrane</keyword>
<dbReference type="InParanoid" id="Q5CTQ7"/>
<proteinExistence type="inferred from homology"/>
<dbReference type="EMBL" id="AAEE01000005">
    <property type="protein sequence ID" value="EAK88913.1"/>
    <property type="molecule type" value="Genomic_DNA"/>
</dbReference>